<keyword evidence="9 16" id="KW-0256">Endoplasmic reticulum</keyword>
<evidence type="ECO:0000256" key="16">
    <source>
        <dbReference type="RuleBase" id="RU367059"/>
    </source>
</evidence>
<dbReference type="OrthoDB" id="75724at2759"/>
<evidence type="ECO:0000256" key="15">
    <source>
        <dbReference type="ARBA" id="ARBA00024180"/>
    </source>
</evidence>
<dbReference type="Proteomes" id="UP000033483">
    <property type="component" value="Unassembled WGS sequence"/>
</dbReference>
<dbReference type="InterPro" id="IPR011074">
    <property type="entry name" value="CRAL/TRIO_N_dom"/>
</dbReference>
<evidence type="ECO:0000256" key="11">
    <source>
        <dbReference type="ARBA" id="ARBA00023004"/>
    </source>
</evidence>
<dbReference type="GO" id="GO:0046872">
    <property type="term" value="F:metal ion binding"/>
    <property type="evidence" value="ECO:0007669"/>
    <property type="project" value="UniProtKB-KW"/>
</dbReference>
<feature type="region of interest" description="Disordered" evidence="17">
    <location>
        <begin position="456"/>
        <end position="479"/>
    </location>
</feature>
<dbReference type="Gene3D" id="3.40.525.10">
    <property type="entry name" value="CRAL-TRIO lipid binding domain"/>
    <property type="match status" value="1"/>
</dbReference>
<evidence type="ECO:0000256" key="12">
    <source>
        <dbReference type="ARBA" id="ARBA00023055"/>
    </source>
</evidence>
<keyword evidence="13 16" id="KW-0472">Membrane</keyword>
<evidence type="ECO:0000256" key="2">
    <source>
        <dbReference type="ARBA" id="ARBA00004406"/>
    </source>
</evidence>
<keyword evidence="6 16" id="KW-0963">Cytoplasm</keyword>
<dbReference type="GO" id="GO:0032541">
    <property type="term" value="C:cortical endoplasmic reticulum"/>
    <property type="evidence" value="ECO:0007669"/>
    <property type="project" value="TreeGrafter"/>
</dbReference>
<evidence type="ECO:0000256" key="8">
    <source>
        <dbReference type="ARBA" id="ARBA00022723"/>
    </source>
</evidence>
<accession>A0A0F4ZG88</accession>
<evidence type="ECO:0000313" key="20">
    <source>
        <dbReference type="Proteomes" id="UP000033483"/>
    </source>
</evidence>
<evidence type="ECO:0000256" key="14">
    <source>
        <dbReference type="ARBA" id="ARBA00024146"/>
    </source>
</evidence>
<dbReference type="EMBL" id="LAEV01000932">
    <property type="protein sequence ID" value="KKA29215.1"/>
    <property type="molecule type" value="Genomic_DNA"/>
</dbReference>
<dbReference type="GO" id="GO:0017157">
    <property type="term" value="P:regulation of exocytosis"/>
    <property type="evidence" value="ECO:0007669"/>
    <property type="project" value="TreeGrafter"/>
</dbReference>
<dbReference type="SUPFAM" id="SSF46938">
    <property type="entry name" value="CRAL/TRIO N-terminal domain"/>
    <property type="match status" value="1"/>
</dbReference>
<dbReference type="PROSITE" id="PS50191">
    <property type="entry name" value="CRAL_TRIO"/>
    <property type="match status" value="1"/>
</dbReference>
<dbReference type="CDD" id="cd00170">
    <property type="entry name" value="SEC14"/>
    <property type="match status" value="1"/>
</dbReference>
<dbReference type="SMART" id="SM00516">
    <property type="entry name" value="SEC14"/>
    <property type="match status" value="1"/>
</dbReference>
<dbReference type="GO" id="GO:0005789">
    <property type="term" value="C:endoplasmic reticulum membrane"/>
    <property type="evidence" value="ECO:0007669"/>
    <property type="project" value="UniProtKB-SubCell"/>
</dbReference>
<keyword evidence="10 16" id="KW-0492">Microsome</keyword>
<dbReference type="InterPro" id="IPR036273">
    <property type="entry name" value="CRAL/TRIO_N_dom_sf"/>
</dbReference>
<feature type="region of interest" description="Disordered" evidence="17">
    <location>
        <begin position="42"/>
        <end position="119"/>
    </location>
</feature>
<dbReference type="GO" id="GO:0008526">
    <property type="term" value="F:phosphatidylinositol transfer activity"/>
    <property type="evidence" value="ECO:0007669"/>
    <property type="project" value="UniProtKB-UniRule"/>
</dbReference>
<keyword evidence="11" id="KW-0408">Iron</keyword>
<dbReference type="SUPFAM" id="SSF52087">
    <property type="entry name" value="CRAL/TRIO domain"/>
    <property type="match status" value="1"/>
</dbReference>
<gene>
    <name evidence="19" type="ORF">TD95_000928</name>
</gene>
<dbReference type="InterPro" id="IPR001251">
    <property type="entry name" value="CRAL-TRIO_dom"/>
</dbReference>
<evidence type="ECO:0000256" key="4">
    <source>
        <dbReference type="ARBA" id="ARBA00018320"/>
    </source>
</evidence>
<feature type="domain" description="CRAL-TRIO" evidence="18">
    <location>
        <begin position="263"/>
        <end position="442"/>
    </location>
</feature>
<keyword evidence="12 16" id="KW-0445">Lipid transport</keyword>
<proteinExistence type="inferred from homology"/>
<feature type="compositionally biased region" description="Low complexity" evidence="17">
    <location>
        <begin position="84"/>
        <end position="119"/>
    </location>
</feature>
<dbReference type="PANTHER" id="PTHR47669:SF1">
    <property type="entry name" value="PHOSPHATIDYLINOSITOL TRANSFER PROTEIN SFH5"/>
    <property type="match status" value="1"/>
</dbReference>
<dbReference type="AlphaFoldDB" id="A0A0F4ZG88"/>
<evidence type="ECO:0000256" key="5">
    <source>
        <dbReference type="ARBA" id="ARBA00022448"/>
    </source>
</evidence>
<comment type="catalytic activity">
    <reaction evidence="14">
        <text>a 1,2-diacyl-sn-glycero-3-phospho-(1D-myo-inositol)(in) = a 1,2-diacyl-sn-glycero-3-phospho-(1D-myo-inositol)(out)</text>
        <dbReference type="Rhea" id="RHEA:38691"/>
        <dbReference type="ChEBI" id="CHEBI:57880"/>
    </reaction>
    <physiologicalReaction direction="left-to-right" evidence="14">
        <dbReference type="Rhea" id="RHEA:38692"/>
    </physiologicalReaction>
</comment>
<organism evidence="19 20">
    <name type="scientific">Thielaviopsis punctulata</name>
    <dbReference type="NCBI Taxonomy" id="72032"/>
    <lineage>
        <taxon>Eukaryota</taxon>
        <taxon>Fungi</taxon>
        <taxon>Dikarya</taxon>
        <taxon>Ascomycota</taxon>
        <taxon>Pezizomycotina</taxon>
        <taxon>Sordariomycetes</taxon>
        <taxon>Hypocreomycetidae</taxon>
        <taxon>Microascales</taxon>
        <taxon>Ceratocystidaceae</taxon>
        <taxon>Thielaviopsis</taxon>
    </lineage>
</organism>
<evidence type="ECO:0000256" key="17">
    <source>
        <dbReference type="SAM" id="MobiDB-lite"/>
    </source>
</evidence>
<comment type="cofactor">
    <cofactor evidence="1">
        <name>heme b</name>
        <dbReference type="ChEBI" id="CHEBI:60344"/>
    </cofactor>
</comment>
<dbReference type="GO" id="GO:0005886">
    <property type="term" value="C:plasma membrane"/>
    <property type="evidence" value="ECO:0007669"/>
    <property type="project" value="TreeGrafter"/>
</dbReference>
<dbReference type="GO" id="GO:0043001">
    <property type="term" value="P:Golgi to plasma membrane protein transport"/>
    <property type="evidence" value="ECO:0007669"/>
    <property type="project" value="TreeGrafter"/>
</dbReference>
<evidence type="ECO:0000256" key="1">
    <source>
        <dbReference type="ARBA" id="ARBA00001970"/>
    </source>
</evidence>
<evidence type="ECO:0000256" key="10">
    <source>
        <dbReference type="ARBA" id="ARBA00022848"/>
    </source>
</evidence>
<evidence type="ECO:0000313" key="19">
    <source>
        <dbReference type="EMBL" id="KKA29215.1"/>
    </source>
</evidence>
<comment type="subcellular location">
    <subcellularLocation>
        <location evidence="16">Cytoplasm</location>
    </subcellularLocation>
    <subcellularLocation>
        <location evidence="2 16">Endoplasmic reticulum membrane</location>
        <topology evidence="2 16">Peripheral membrane protein</topology>
    </subcellularLocation>
    <subcellularLocation>
        <location evidence="16">Microsome membrane</location>
        <topology evidence="16">Peripheral membrane protein</topology>
    </subcellularLocation>
</comment>
<evidence type="ECO:0000259" key="18">
    <source>
        <dbReference type="PROSITE" id="PS50191"/>
    </source>
</evidence>
<evidence type="ECO:0000256" key="6">
    <source>
        <dbReference type="ARBA" id="ARBA00022490"/>
    </source>
</evidence>
<dbReference type="GO" id="GO:0005829">
    <property type="term" value="C:cytosol"/>
    <property type="evidence" value="ECO:0007669"/>
    <property type="project" value="TreeGrafter"/>
</dbReference>
<protein>
    <recommendedName>
        <fullName evidence="4 16">Phosphatidylinositol transfer protein SFH5</fullName>
        <shortName evidence="16">PITP SFH5</shortName>
    </recommendedName>
</protein>
<dbReference type="Pfam" id="PF03765">
    <property type="entry name" value="CRAL_TRIO_N"/>
    <property type="match status" value="1"/>
</dbReference>
<dbReference type="PANTHER" id="PTHR47669">
    <property type="entry name" value="PHOSPHATIDYLINOSITOL TRANSFER PROTEIN SFH5"/>
    <property type="match status" value="1"/>
</dbReference>
<reference evidence="19 20" key="1">
    <citation type="submission" date="2015-03" db="EMBL/GenBank/DDBJ databases">
        <authorList>
            <person name="Radwan O."/>
            <person name="Al-Naeli F.A."/>
            <person name="Rendon G.A."/>
            <person name="Fields C."/>
        </authorList>
    </citation>
    <scope>NUCLEOTIDE SEQUENCE [LARGE SCALE GENOMIC DNA]</scope>
    <source>
        <strain evidence="19">CR-DP1</strain>
    </source>
</reference>
<evidence type="ECO:0000256" key="13">
    <source>
        <dbReference type="ARBA" id="ARBA00023136"/>
    </source>
</evidence>
<feature type="compositionally biased region" description="Low complexity" evidence="17">
    <location>
        <begin position="52"/>
        <end position="62"/>
    </location>
</feature>
<keyword evidence="20" id="KW-1185">Reference proteome</keyword>
<keyword evidence="7" id="KW-0349">Heme</keyword>
<keyword evidence="8" id="KW-0479">Metal-binding</keyword>
<keyword evidence="5 16" id="KW-0813">Transport</keyword>
<evidence type="ECO:0000256" key="9">
    <source>
        <dbReference type="ARBA" id="ARBA00022824"/>
    </source>
</evidence>
<name>A0A0F4ZG88_9PEZI</name>
<comment type="function">
    <text evidence="15">Non-classical phosphatidylinositol (PtdIns) transfer protein (PITP), which exhibits PtdIns-binding/transfer activity in the absence of detectable PtdCho-binding/transfer activity. Regulates PtdIns(4,5)P2 homeostasis at the plasma membrane. Heme-binding protein that may play a role in organic oxidant-induced stress responses.</text>
</comment>
<sequence length="518" mass="53947">MSAPVESKPVVPVIADEVPAAAAPASVEELKIETVAVEAAPIVAAEEPKPAPVETETAPVAAEEPKPAPVAAEDPKAEPDVEEAAPAPTAATEPTNAEETATPEPAPVNPGAEVKPESAPVAVAEPEAVPVTAEAVPATVVAAPTAPEATPAAAAATTIPTPAATETLAVPPASRAPSQKSASIKEPAKAPLVALTEALPSILDKAKYSEMWGIDLTVESVPATIVLQKFLRANDNNVAKAESQLTEALKWRSEMNPIKQLDSKTFEDKFNELGYVTIHPKADGKETVIAWNIYGAVKDKKATFGNVQDFITWRSAFMELSVRKLKINEATEIIPEGGEDPYQMVQVHDYKGVSFLRMDSDTKAATAETIKVLSTAYPEMLAHKYFVNVPTIMGFVFSIVKRIVSPATVRKFHPISSGSNLASELKGLDIPKEYGGSGASIKEGITVNLAAPATPVPEEVEAPAEAAAPAETPAVTEAAAPVEAPAAIETTAAAEAAAPAEAIVEAVKEDKTVTEKSS</sequence>
<dbReference type="InterPro" id="IPR042938">
    <property type="entry name" value="Sfh5"/>
</dbReference>
<dbReference type="Pfam" id="PF00650">
    <property type="entry name" value="CRAL_TRIO"/>
    <property type="match status" value="1"/>
</dbReference>
<comment type="similarity">
    <text evidence="3 16">Belongs to the SFH5 family.</text>
</comment>
<evidence type="ECO:0000256" key="7">
    <source>
        <dbReference type="ARBA" id="ARBA00022617"/>
    </source>
</evidence>
<dbReference type="InterPro" id="IPR036865">
    <property type="entry name" value="CRAL-TRIO_dom_sf"/>
</dbReference>
<evidence type="ECO:0000256" key="3">
    <source>
        <dbReference type="ARBA" id="ARBA00006667"/>
    </source>
</evidence>
<comment type="caution">
    <text evidence="19">The sequence shown here is derived from an EMBL/GenBank/DDBJ whole genome shotgun (WGS) entry which is preliminary data.</text>
</comment>